<dbReference type="SUPFAM" id="SSF56219">
    <property type="entry name" value="DNase I-like"/>
    <property type="match status" value="1"/>
</dbReference>
<evidence type="ECO:0000256" key="2">
    <source>
        <dbReference type="SAM" id="Phobius"/>
    </source>
</evidence>
<dbReference type="EMBL" id="JABSNO010000006">
    <property type="protein sequence ID" value="NRS91983.1"/>
    <property type="molecule type" value="Genomic_DNA"/>
</dbReference>
<evidence type="ECO:0000256" key="1">
    <source>
        <dbReference type="SAM" id="MobiDB-lite"/>
    </source>
</evidence>
<keyword evidence="2" id="KW-0812">Transmembrane</keyword>
<feature type="region of interest" description="Disordered" evidence="1">
    <location>
        <begin position="324"/>
        <end position="354"/>
    </location>
</feature>
<keyword evidence="2" id="KW-0472">Membrane</keyword>
<dbReference type="Pfam" id="PF03372">
    <property type="entry name" value="Exo_endo_phos"/>
    <property type="match status" value="1"/>
</dbReference>
<keyword evidence="5" id="KW-1185">Reference proteome</keyword>
<dbReference type="Gene3D" id="3.60.10.10">
    <property type="entry name" value="Endonuclease/exonuclease/phosphatase"/>
    <property type="match status" value="1"/>
</dbReference>
<accession>A0A8J8K7G5</accession>
<evidence type="ECO:0000313" key="4">
    <source>
        <dbReference type="EMBL" id="NRS91983.1"/>
    </source>
</evidence>
<gene>
    <name evidence="4" type="ORF">HNQ03_001050</name>
</gene>
<sequence>MWEAYIIFSAVLLVVSFLPRFKNQHWLFRVWDFGKTQLTIIMLATFLAGFLLNNFSTSFYIIQGFLLITIAYHCIVLAKYTPLYPRSKHQKSRNSSKNIKIISANIYLFNKDYASFISLIKKNEPDLFLMMESDEHWENAVKILEKDYPNHIKVSLDNTYGMHFYSKFKVAKSKVHYFVADDIPSIEAHLETEDGFKFVFFGVHPPPPSPTEEETSKERDGDILSVAKEVKNIEKPVLVIGDFNNVAWSNSSILFKKVSELIDPRIGRGFISTYHAKYKLLRFPIDLMFHSPDIFIENLKTLEAFGSDHLPILCEFYIDKNDQKQKNEVEKSDTEEKTEAEELIDEGKKAESDR</sequence>
<feature type="compositionally biased region" description="Basic and acidic residues" evidence="1">
    <location>
        <begin position="324"/>
        <end position="337"/>
    </location>
</feature>
<proteinExistence type="predicted"/>
<keyword evidence="4" id="KW-0255">Endonuclease</keyword>
<dbReference type="GO" id="GO:0004519">
    <property type="term" value="F:endonuclease activity"/>
    <property type="evidence" value="ECO:0007669"/>
    <property type="project" value="UniProtKB-KW"/>
</dbReference>
<reference evidence="4" key="1">
    <citation type="submission" date="2020-05" db="EMBL/GenBank/DDBJ databases">
        <title>Genomic Encyclopedia of Type Strains, Phase IV (KMG-V): Genome sequencing to study the core and pangenomes of soil and plant-associated prokaryotes.</title>
        <authorList>
            <person name="Whitman W."/>
        </authorList>
    </citation>
    <scope>NUCLEOTIDE SEQUENCE</scope>
    <source>
        <strain evidence="4">16F</strain>
    </source>
</reference>
<comment type="caution">
    <text evidence="4">The sequence shown here is derived from an EMBL/GenBank/DDBJ whole genome shotgun (WGS) entry which is preliminary data.</text>
</comment>
<name>A0A8J8K7G5_9FLAO</name>
<evidence type="ECO:0000259" key="3">
    <source>
        <dbReference type="Pfam" id="PF03372"/>
    </source>
</evidence>
<feature type="transmembrane region" description="Helical" evidence="2">
    <location>
        <begin position="33"/>
        <end position="52"/>
    </location>
</feature>
<dbReference type="Proteomes" id="UP000610746">
    <property type="component" value="Unassembled WGS sequence"/>
</dbReference>
<dbReference type="RefSeq" id="WP_173778603.1">
    <property type="nucleotide sequence ID" value="NZ_JABSNO010000006.1"/>
</dbReference>
<dbReference type="InterPro" id="IPR005135">
    <property type="entry name" value="Endo/exonuclease/phosphatase"/>
</dbReference>
<keyword evidence="4" id="KW-0540">Nuclease</keyword>
<feature type="compositionally biased region" description="Basic and acidic residues" evidence="1">
    <location>
        <begin position="345"/>
        <end position="354"/>
    </location>
</feature>
<organism evidence="4 5">
    <name type="scientific">Frigoriflavimonas asaccharolytica</name>
    <dbReference type="NCBI Taxonomy" id="2735899"/>
    <lineage>
        <taxon>Bacteria</taxon>
        <taxon>Pseudomonadati</taxon>
        <taxon>Bacteroidota</taxon>
        <taxon>Flavobacteriia</taxon>
        <taxon>Flavobacteriales</taxon>
        <taxon>Weeksellaceae</taxon>
        <taxon>Frigoriflavimonas</taxon>
    </lineage>
</organism>
<keyword evidence="4" id="KW-0378">Hydrolase</keyword>
<feature type="domain" description="Endonuclease/exonuclease/phosphatase" evidence="3">
    <location>
        <begin position="102"/>
        <end position="309"/>
    </location>
</feature>
<feature type="transmembrane region" description="Helical" evidence="2">
    <location>
        <begin position="6"/>
        <end position="21"/>
    </location>
</feature>
<protein>
    <submittedName>
        <fullName evidence="4">Endonuclease/exonuclease/phosphatase (EEP) superfamily protein YafD</fullName>
    </submittedName>
</protein>
<dbReference type="AlphaFoldDB" id="A0A8J8K7G5"/>
<keyword evidence="2" id="KW-1133">Transmembrane helix</keyword>
<evidence type="ECO:0000313" key="5">
    <source>
        <dbReference type="Proteomes" id="UP000610746"/>
    </source>
</evidence>
<dbReference type="InterPro" id="IPR036691">
    <property type="entry name" value="Endo/exonu/phosph_ase_sf"/>
</dbReference>